<feature type="transmembrane region" description="Helical" evidence="1">
    <location>
        <begin position="324"/>
        <end position="345"/>
    </location>
</feature>
<dbReference type="Proteomes" id="UP000515292">
    <property type="component" value="Chromosome"/>
</dbReference>
<sequence>MRRSAISLHLWLGLILGFFWALQGLTGSILVLHREADRLVNPALASGATGPWLPLESLVAAAGVKAERITIVDSARNSLAIHHGKADSRRAVIVEAATGTILGDRAVTAPQPDREGIFRWLFLLHHELLAGDLGETILGISALFLFSSLLLGLWIATPWRGLFRISAWRTSRIRLWGWHRMVGVLAALALLPLSLTGAYLIWGKELRAAAATVWPMQLPPEGKSTLAGPAIGLDRAWAIANGQFPDATFVSATLPGPKAAAYKFRLHQPGEARALFGVTAVWVDGASGTISYRYDPLDAAAANRVIDSLFAIHSGEIAGWPGRLAVLAAGLSLPMLWITGLWAWLRAQKRRNRPIPA</sequence>
<dbReference type="EMBL" id="CP059851">
    <property type="protein sequence ID" value="QMW22990.1"/>
    <property type="molecule type" value="Genomic_DNA"/>
</dbReference>
<dbReference type="Pfam" id="PF03929">
    <property type="entry name" value="PepSY_TM"/>
    <property type="match status" value="1"/>
</dbReference>
<dbReference type="PANTHER" id="PTHR34219">
    <property type="entry name" value="IRON-REGULATED INNER MEMBRANE PROTEIN-RELATED"/>
    <property type="match status" value="1"/>
</dbReference>
<dbReference type="AlphaFoldDB" id="A0A7G5IHZ8"/>
<name>A0A7G5IHZ8_9SPHN</name>
<evidence type="ECO:0000256" key="1">
    <source>
        <dbReference type="SAM" id="Phobius"/>
    </source>
</evidence>
<evidence type="ECO:0000313" key="2">
    <source>
        <dbReference type="EMBL" id="QMW22990.1"/>
    </source>
</evidence>
<organism evidence="2 3">
    <name type="scientific">Sandaracinobacteroides saxicola</name>
    <dbReference type="NCBI Taxonomy" id="2759707"/>
    <lineage>
        <taxon>Bacteria</taxon>
        <taxon>Pseudomonadati</taxon>
        <taxon>Pseudomonadota</taxon>
        <taxon>Alphaproteobacteria</taxon>
        <taxon>Sphingomonadales</taxon>
        <taxon>Sphingosinicellaceae</taxon>
        <taxon>Sandaracinobacteroides</taxon>
    </lineage>
</organism>
<feature type="transmembrane region" description="Helical" evidence="1">
    <location>
        <begin position="178"/>
        <end position="202"/>
    </location>
</feature>
<dbReference type="RefSeq" id="WP_182296400.1">
    <property type="nucleotide sequence ID" value="NZ_CP059851.1"/>
</dbReference>
<evidence type="ECO:0000313" key="3">
    <source>
        <dbReference type="Proteomes" id="UP000515292"/>
    </source>
</evidence>
<protein>
    <submittedName>
        <fullName evidence="2">PepSY domain-containing protein</fullName>
    </submittedName>
</protein>
<keyword evidence="1" id="KW-1133">Transmembrane helix</keyword>
<feature type="transmembrane region" description="Helical" evidence="1">
    <location>
        <begin position="137"/>
        <end position="157"/>
    </location>
</feature>
<reference evidence="2 3" key="1">
    <citation type="submission" date="2020-07" db="EMBL/GenBank/DDBJ databases">
        <title>Complete genome sequence for Sandaracinobacter sp. M6.</title>
        <authorList>
            <person name="Tang Y."/>
            <person name="Liu Q."/>
            <person name="Guo Z."/>
            <person name="Lei P."/>
            <person name="Huang B."/>
        </authorList>
    </citation>
    <scope>NUCLEOTIDE SEQUENCE [LARGE SCALE GENOMIC DNA]</scope>
    <source>
        <strain evidence="2 3">M6</strain>
    </source>
</reference>
<accession>A0A7G5IHZ8</accession>
<dbReference type="InterPro" id="IPR005625">
    <property type="entry name" value="PepSY-ass_TM"/>
</dbReference>
<keyword evidence="3" id="KW-1185">Reference proteome</keyword>
<gene>
    <name evidence="2" type="ORF">H3309_00280</name>
</gene>
<keyword evidence="1" id="KW-0472">Membrane</keyword>
<dbReference type="KEGG" id="sand:H3309_00280"/>
<keyword evidence="1" id="KW-0812">Transmembrane</keyword>
<proteinExistence type="predicted"/>